<feature type="compositionally biased region" description="Basic and acidic residues" evidence="2">
    <location>
        <begin position="73"/>
        <end position="87"/>
    </location>
</feature>
<feature type="compositionally biased region" description="Basic residues" evidence="2">
    <location>
        <begin position="20"/>
        <end position="30"/>
    </location>
</feature>
<dbReference type="EMBL" id="CAMAPE010000080">
    <property type="protein sequence ID" value="CAH9119456.1"/>
    <property type="molecule type" value="Genomic_DNA"/>
</dbReference>
<accession>A0A9P0ZZ64</accession>
<dbReference type="PANTHER" id="PTHR31374:SF16">
    <property type="entry name" value="AUXIN-RESPONSIVE FAMILY PROTEIN"/>
    <property type="match status" value="1"/>
</dbReference>
<comment type="caution">
    <text evidence="3">The sequence shown here is derived from an EMBL/GenBank/DDBJ whole genome shotgun (WGS) entry which is preliminary data.</text>
</comment>
<name>A0A9P0ZZ64_CUSEU</name>
<gene>
    <name evidence="3" type="ORF">CEURO_LOCUS22308</name>
</gene>
<dbReference type="PANTHER" id="PTHR31374">
    <property type="entry name" value="AUXIN-INDUCED PROTEIN-LIKE-RELATED"/>
    <property type="match status" value="1"/>
</dbReference>
<sequence length="166" mass="19042">MQPQFPTIYTLDSLTKKRAIKAKQHKKGKMAKWASSTSRTKGKQEKNGKKLNIVIEKLQRSLLLRKRSPPESPRLRRLDESENARSVPDDVKEGHFAVMAMDDGGKLKRFVVPLSCLAHPSFVRLLDRAAEEYGFEREGAIIVPCKPSELQKIIEDQHWVEKLFAY</sequence>
<reference evidence="3" key="1">
    <citation type="submission" date="2022-07" db="EMBL/GenBank/DDBJ databases">
        <authorList>
            <person name="Macas J."/>
            <person name="Novak P."/>
            <person name="Neumann P."/>
        </authorList>
    </citation>
    <scope>NUCLEOTIDE SEQUENCE</scope>
</reference>
<feature type="region of interest" description="Disordered" evidence="2">
    <location>
        <begin position="20"/>
        <end position="48"/>
    </location>
</feature>
<evidence type="ECO:0000313" key="3">
    <source>
        <dbReference type="EMBL" id="CAH9119456.1"/>
    </source>
</evidence>
<protein>
    <submittedName>
        <fullName evidence="3">Uncharacterized protein</fullName>
    </submittedName>
</protein>
<keyword evidence="4" id="KW-1185">Reference proteome</keyword>
<dbReference type="Proteomes" id="UP001152484">
    <property type="component" value="Unassembled WGS sequence"/>
</dbReference>
<organism evidence="3 4">
    <name type="scientific">Cuscuta europaea</name>
    <name type="common">European dodder</name>
    <dbReference type="NCBI Taxonomy" id="41803"/>
    <lineage>
        <taxon>Eukaryota</taxon>
        <taxon>Viridiplantae</taxon>
        <taxon>Streptophyta</taxon>
        <taxon>Embryophyta</taxon>
        <taxon>Tracheophyta</taxon>
        <taxon>Spermatophyta</taxon>
        <taxon>Magnoliopsida</taxon>
        <taxon>eudicotyledons</taxon>
        <taxon>Gunneridae</taxon>
        <taxon>Pentapetalae</taxon>
        <taxon>asterids</taxon>
        <taxon>lamiids</taxon>
        <taxon>Solanales</taxon>
        <taxon>Convolvulaceae</taxon>
        <taxon>Cuscuteae</taxon>
        <taxon>Cuscuta</taxon>
        <taxon>Cuscuta subgen. Cuscuta</taxon>
    </lineage>
</organism>
<evidence type="ECO:0000256" key="2">
    <source>
        <dbReference type="SAM" id="MobiDB-lite"/>
    </source>
</evidence>
<comment type="similarity">
    <text evidence="1">Belongs to the ARG7 family.</text>
</comment>
<dbReference type="Pfam" id="PF02519">
    <property type="entry name" value="Auxin_inducible"/>
    <property type="match status" value="1"/>
</dbReference>
<dbReference type="InterPro" id="IPR003676">
    <property type="entry name" value="SAUR_fam"/>
</dbReference>
<evidence type="ECO:0000256" key="1">
    <source>
        <dbReference type="ARBA" id="ARBA00006974"/>
    </source>
</evidence>
<dbReference type="AlphaFoldDB" id="A0A9P0ZZ64"/>
<dbReference type="GO" id="GO:0009733">
    <property type="term" value="P:response to auxin"/>
    <property type="evidence" value="ECO:0007669"/>
    <property type="project" value="InterPro"/>
</dbReference>
<feature type="region of interest" description="Disordered" evidence="2">
    <location>
        <begin position="66"/>
        <end position="87"/>
    </location>
</feature>
<proteinExistence type="inferred from homology"/>
<dbReference type="OrthoDB" id="1930622at2759"/>
<evidence type="ECO:0000313" key="4">
    <source>
        <dbReference type="Proteomes" id="UP001152484"/>
    </source>
</evidence>